<proteinExistence type="predicted"/>
<gene>
    <name evidence="2" type="ORF">BV898_11789</name>
</gene>
<evidence type="ECO:0000313" key="3">
    <source>
        <dbReference type="Proteomes" id="UP000192578"/>
    </source>
</evidence>
<feature type="compositionally biased region" description="Polar residues" evidence="1">
    <location>
        <begin position="73"/>
        <end position="83"/>
    </location>
</feature>
<feature type="compositionally biased region" description="Polar residues" evidence="1">
    <location>
        <begin position="1"/>
        <end position="11"/>
    </location>
</feature>
<keyword evidence="3" id="KW-1185">Reference proteome</keyword>
<reference evidence="3" key="1">
    <citation type="submission" date="2017-01" db="EMBL/GenBank/DDBJ databases">
        <title>Comparative genomics of anhydrobiosis in the tardigrade Hypsibius dujardini.</title>
        <authorList>
            <person name="Yoshida Y."/>
            <person name="Koutsovoulos G."/>
            <person name="Laetsch D."/>
            <person name="Stevens L."/>
            <person name="Kumar S."/>
            <person name="Horikawa D."/>
            <person name="Ishino K."/>
            <person name="Komine S."/>
            <person name="Tomita M."/>
            <person name="Blaxter M."/>
            <person name="Arakawa K."/>
        </authorList>
    </citation>
    <scope>NUCLEOTIDE SEQUENCE [LARGE SCALE GENOMIC DNA]</scope>
    <source>
        <strain evidence="3">Z151</strain>
    </source>
</reference>
<protein>
    <submittedName>
        <fullName evidence="2">Uncharacterized protein</fullName>
    </submittedName>
</protein>
<feature type="region of interest" description="Disordered" evidence="1">
    <location>
        <begin position="166"/>
        <end position="202"/>
    </location>
</feature>
<feature type="region of interest" description="Disordered" evidence="1">
    <location>
        <begin position="1"/>
        <end position="83"/>
    </location>
</feature>
<dbReference type="EMBL" id="MTYJ01000112">
    <property type="protein sequence ID" value="OQV14018.1"/>
    <property type="molecule type" value="Genomic_DNA"/>
</dbReference>
<comment type="caution">
    <text evidence="2">The sequence shown here is derived from an EMBL/GenBank/DDBJ whole genome shotgun (WGS) entry which is preliminary data.</text>
</comment>
<dbReference type="AlphaFoldDB" id="A0A1W0WFQ2"/>
<sequence>MDSTSENQTTDAYGGKVKPPQPTHGGDLGVEMSSTQPPAVATATLHYSQVPEGMRSVGQEPPVDALPPLPHQVGQSGVPQSTDQAPHLVYEPEAGMFVPDNSTTTEESPDAEAETYKATGERLLNQAVHKAEDILGEVKELAGSAFGELSAKASGAWHAMAGTIGAGPGKELAEDRSEKLVAGADREVRPVKSTSGEDMSHRGVDLGVEMSSYQPPVAAPAGIYPHGEIKKGDHRTSEVVGADGAHP</sequence>
<evidence type="ECO:0000256" key="1">
    <source>
        <dbReference type="SAM" id="MobiDB-lite"/>
    </source>
</evidence>
<accession>A0A1W0WFQ2</accession>
<feature type="compositionally biased region" description="Basic and acidic residues" evidence="1">
    <location>
        <begin position="171"/>
        <end position="190"/>
    </location>
</feature>
<organism evidence="2 3">
    <name type="scientific">Hypsibius exemplaris</name>
    <name type="common">Freshwater tardigrade</name>
    <dbReference type="NCBI Taxonomy" id="2072580"/>
    <lineage>
        <taxon>Eukaryota</taxon>
        <taxon>Metazoa</taxon>
        <taxon>Ecdysozoa</taxon>
        <taxon>Tardigrada</taxon>
        <taxon>Eutardigrada</taxon>
        <taxon>Parachela</taxon>
        <taxon>Hypsibioidea</taxon>
        <taxon>Hypsibiidae</taxon>
        <taxon>Hypsibius</taxon>
    </lineage>
</organism>
<evidence type="ECO:0000313" key="2">
    <source>
        <dbReference type="EMBL" id="OQV14018.1"/>
    </source>
</evidence>
<feature type="compositionally biased region" description="Basic and acidic residues" evidence="1">
    <location>
        <begin position="227"/>
        <end position="237"/>
    </location>
</feature>
<dbReference type="Proteomes" id="UP000192578">
    <property type="component" value="Unassembled WGS sequence"/>
</dbReference>
<dbReference type="OrthoDB" id="10526934at2759"/>
<name>A0A1W0WFQ2_HYPEX</name>
<feature type="region of interest" description="Disordered" evidence="1">
    <location>
        <begin position="217"/>
        <end position="247"/>
    </location>
</feature>